<dbReference type="KEGG" id="tng:GSTEN00031990G001"/>
<organism evidence="1">
    <name type="scientific">Tetraodon nigroviridis</name>
    <name type="common">Spotted green pufferfish</name>
    <name type="synonym">Chelonodon nigroviridis</name>
    <dbReference type="NCBI Taxonomy" id="99883"/>
    <lineage>
        <taxon>Eukaryota</taxon>
        <taxon>Metazoa</taxon>
        <taxon>Chordata</taxon>
        <taxon>Craniata</taxon>
        <taxon>Vertebrata</taxon>
        <taxon>Euteleostomi</taxon>
        <taxon>Actinopterygii</taxon>
        <taxon>Neopterygii</taxon>
        <taxon>Teleostei</taxon>
        <taxon>Neoteleostei</taxon>
        <taxon>Acanthomorphata</taxon>
        <taxon>Eupercaria</taxon>
        <taxon>Tetraodontiformes</taxon>
        <taxon>Tetradontoidea</taxon>
        <taxon>Tetraodontidae</taxon>
        <taxon>Tetraodon</taxon>
    </lineage>
</organism>
<evidence type="ECO:0000313" key="1">
    <source>
        <dbReference type="EMBL" id="CAG10380.1"/>
    </source>
</evidence>
<reference evidence="1" key="2">
    <citation type="submission" date="2004-02" db="EMBL/GenBank/DDBJ databases">
        <authorList>
            <consortium name="Genoscope"/>
            <consortium name="Whitehead Institute Centre for Genome Research"/>
        </authorList>
    </citation>
    <scope>NUCLEOTIDE SEQUENCE</scope>
</reference>
<reference evidence="1" key="1">
    <citation type="journal article" date="2004" name="Nature">
        <title>Genome duplication in the teleost fish Tetraodon nigroviridis reveals the early vertebrate proto-karyotype.</title>
        <authorList>
            <person name="Jaillon O."/>
            <person name="Aury J.-M."/>
            <person name="Brunet F."/>
            <person name="Petit J.-L."/>
            <person name="Stange-Thomann N."/>
            <person name="Mauceli E."/>
            <person name="Bouneau L."/>
            <person name="Fischer C."/>
            <person name="Ozouf-Costaz C."/>
            <person name="Bernot A."/>
            <person name="Nicaud S."/>
            <person name="Jaffe D."/>
            <person name="Fisher S."/>
            <person name="Lutfalla G."/>
            <person name="Dossat C."/>
            <person name="Segurens B."/>
            <person name="Dasilva C."/>
            <person name="Salanoubat M."/>
            <person name="Levy M."/>
            <person name="Boudet N."/>
            <person name="Castellano S."/>
            <person name="Anthouard V."/>
            <person name="Jubin C."/>
            <person name="Castelli V."/>
            <person name="Katinka M."/>
            <person name="Vacherie B."/>
            <person name="Biemont C."/>
            <person name="Skalli Z."/>
            <person name="Cattolico L."/>
            <person name="Poulain J."/>
            <person name="De Berardinis V."/>
            <person name="Cruaud C."/>
            <person name="Duprat S."/>
            <person name="Brottier P."/>
            <person name="Coutanceau J.-P."/>
            <person name="Gouzy J."/>
            <person name="Parra G."/>
            <person name="Lardier G."/>
            <person name="Chapple C."/>
            <person name="McKernan K.J."/>
            <person name="McEwan P."/>
            <person name="Bosak S."/>
            <person name="Kellis M."/>
            <person name="Volff J.-N."/>
            <person name="Guigo R."/>
            <person name="Zody M.C."/>
            <person name="Mesirov J."/>
            <person name="Lindblad-Toh K."/>
            <person name="Birren B."/>
            <person name="Nusbaum C."/>
            <person name="Kahn D."/>
            <person name="Robinson-Rechavi M."/>
            <person name="Laudet V."/>
            <person name="Schachter V."/>
            <person name="Quetier F."/>
            <person name="Saurin W."/>
            <person name="Scarpelli C."/>
            <person name="Wincker P."/>
            <person name="Lander E.S."/>
            <person name="Weissenbach J."/>
            <person name="Roest Crollius H."/>
        </authorList>
    </citation>
    <scope>NUCLEOTIDE SEQUENCE [LARGE SCALE GENOMIC DNA]</scope>
</reference>
<dbReference type="AlphaFoldDB" id="Q4RMK2"/>
<gene>
    <name evidence="1" type="ORF">GSTENG00031990001</name>
</gene>
<name>Q4RMK2_TETNG</name>
<proteinExistence type="predicted"/>
<comment type="caution">
    <text evidence="1">The sequence shown here is derived from an EMBL/GenBank/DDBJ whole genome shotgun (WGS) entry which is preliminary data.</text>
</comment>
<accession>Q4RMK2</accession>
<protein>
    <submittedName>
        <fullName evidence="1">(spotted green pufferfish) hypothetical protein</fullName>
    </submittedName>
</protein>
<sequence>MTNTGLRSDPPSLPLRMRQHNLSFCVRMCSRALNVGLCLKRVKRQNGNMLPQDIVSLSIGTQVTQSLHCTQGVVITGAAEIGQDKGTLPTQDVFPIFFFKQLLASSFLFSFFFS</sequence>
<dbReference type="EMBL" id="CAAE01015019">
    <property type="protein sequence ID" value="CAG10380.1"/>
    <property type="molecule type" value="Genomic_DNA"/>
</dbReference>